<gene>
    <name evidence="2" type="ORF">LCGC14_1642570</name>
</gene>
<comment type="caution">
    <text evidence="2">The sequence shown here is derived from an EMBL/GenBank/DDBJ whole genome shotgun (WGS) entry which is preliminary data.</text>
</comment>
<dbReference type="GO" id="GO:0003824">
    <property type="term" value="F:catalytic activity"/>
    <property type="evidence" value="ECO:0007669"/>
    <property type="project" value="InterPro"/>
</dbReference>
<sequence>MKIYLLNTFIVYAQKNLKSIKTFLRGYPAEIILIQEMALPSNVNRFVNIYEEITNIFPSYWSSYSPKVDIVFGPVTVNVGGSILTRFEPISVERMELPLEEKGVNRVKQKHHLLIARFYISGLSSELVLVNVHLSAFDENAAIRYKQLKALNKFIRKEYDTGNYVICGGDWNLVLDGAMFPYTTEEKYLFWVYNLPPWFPPAGWKKAADPSAPTVRSLERPYIKNENYTTIIDGFVMSPNVELIGVKTINREFSSSDHNPVQVKIKLTHPENNIPIDR</sequence>
<dbReference type="InterPro" id="IPR005135">
    <property type="entry name" value="Endo/exonuclease/phosphatase"/>
</dbReference>
<proteinExistence type="predicted"/>
<feature type="domain" description="Endonuclease/exonuclease/phosphatase" evidence="1">
    <location>
        <begin position="17"/>
        <end position="205"/>
    </location>
</feature>
<name>A0A0F9KYY0_9ZZZZ</name>
<dbReference type="Pfam" id="PF03372">
    <property type="entry name" value="Exo_endo_phos"/>
    <property type="match status" value="1"/>
</dbReference>
<evidence type="ECO:0000259" key="1">
    <source>
        <dbReference type="Pfam" id="PF03372"/>
    </source>
</evidence>
<reference evidence="2" key="1">
    <citation type="journal article" date="2015" name="Nature">
        <title>Complex archaea that bridge the gap between prokaryotes and eukaryotes.</title>
        <authorList>
            <person name="Spang A."/>
            <person name="Saw J.H."/>
            <person name="Jorgensen S.L."/>
            <person name="Zaremba-Niedzwiedzka K."/>
            <person name="Martijn J."/>
            <person name="Lind A.E."/>
            <person name="van Eijk R."/>
            <person name="Schleper C."/>
            <person name="Guy L."/>
            <person name="Ettema T.J."/>
        </authorList>
    </citation>
    <scope>NUCLEOTIDE SEQUENCE</scope>
</reference>
<organism evidence="2">
    <name type="scientific">marine sediment metagenome</name>
    <dbReference type="NCBI Taxonomy" id="412755"/>
    <lineage>
        <taxon>unclassified sequences</taxon>
        <taxon>metagenomes</taxon>
        <taxon>ecological metagenomes</taxon>
    </lineage>
</organism>
<protein>
    <recommendedName>
        <fullName evidence="1">Endonuclease/exonuclease/phosphatase domain-containing protein</fullName>
    </recommendedName>
</protein>
<dbReference type="SUPFAM" id="SSF56219">
    <property type="entry name" value="DNase I-like"/>
    <property type="match status" value="1"/>
</dbReference>
<accession>A0A0F9KYY0</accession>
<dbReference type="InterPro" id="IPR036691">
    <property type="entry name" value="Endo/exonu/phosph_ase_sf"/>
</dbReference>
<evidence type="ECO:0000313" key="2">
    <source>
        <dbReference type="EMBL" id="KKM20730.1"/>
    </source>
</evidence>
<dbReference type="Gene3D" id="3.60.10.10">
    <property type="entry name" value="Endonuclease/exonuclease/phosphatase"/>
    <property type="match status" value="1"/>
</dbReference>
<dbReference type="AlphaFoldDB" id="A0A0F9KYY0"/>
<dbReference type="EMBL" id="LAZR01013706">
    <property type="protein sequence ID" value="KKM20730.1"/>
    <property type="molecule type" value="Genomic_DNA"/>
</dbReference>